<accession>A0A1W6MM26</accession>
<dbReference type="InterPro" id="IPR050480">
    <property type="entry name" value="CysZ-like"/>
</dbReference>
<keyword evidence="3" id="KW-1003">Cell membrane</keyword>
<evidence type="ECO:0000256" key="6">
    <source>
        <dbReference type="ARBA" id="ARBA00022692"/>
    </source>
</evidence>
<evidence type="ECO:0000256" key="1">
    <source>
        <dbReference type="ARBA" id="ARBA00004141"/>
    </source>
</evidence>
<evidence type="ECO:0000256" key="8">
    <source>
        <dbReference type="ARBA" id="ARBA00023032"/>
    </source>
</evidence>
<evidence type="ECO:0000256" key="7">
    <source>
        <dbReference type="ARBA" id="ARBA00022989"/>
    </source>
</evidence>
<evidence type="ECO:0000256" key="4">
    <source>
        <dbReference type="ARBA" id="ARBA00022519"/>
    </source>
</evidence>
<feature type="transmembrane region" description="Helical" evidence="10">
    <location>
        <begin position="208"/>
        <end position="231"/>
    </location>
</feature>
<feature type="transmembrane region" description="Helical" evidence="10">
    <location>
        <begin position="27"/>
        <end position="50"/>
    </location>
</feature>
<proteinExistence type="predicted"/>
<dbReference type="OrthoDB" id="9787566at2"/>
<sequence length="269" mass="30450">MIKNIFKGLSAYSRAFPLISELGLWKYFLIPMAISFFIAVAVFASIYKLADNIGRWLASFYPFETGAETVEAIATFVGGLSILVLGLILYKHIVMALSSPFMSPVSEKMERHLFPEFHEEIKQRKTSNAQQLVRGLRINVRNLIYELLITIPLLLLSLIPLVNFVTTPLIFLVQSYYAGFGNMDYTLERHFNYRESVRFVKKSRGYAIGNGIVFMLMALIPVLGVIIVLPISATAASKTTLELLRERRLFEKTGDNLKAEDQNRVRISG</sequence>
<feature type="transmembrane region" description="Helical" evidence="10">
    <location>
        <begin position="143"/>
        <end position="162"/>
    </location>
</feature>
<dbReference type="PANTHER" id="PTHR37468:SF1">
    <property type="entry name" value="SULFATE TRANSPORTER CYSZ"/>
    <property type="match status" value="1"/>
</dbReference>
<dbReference type="AlphaFoldDB" id="A0A1W6MM26"/>
<dbReference type="Proteomes" id="UP000193431">
    <property type="component" value="Chromosome"/>
</dbReference>
<keyword evidence="8" id="KW-0764">Sulfate transport</keyword>
<comment type="subcellular location">
    <subcellularLocation>
        <location evidence="1">Membrane</location>
        <topology evidence="1">Multi-pass membrane protein</topology>
    </subcellularLocation>
</comment>
<dbReference type="GO" id="GO:0009675">
    <property type="term" value="F:high-affinity sulfate:proton symporter activity"/>
    <property type="evidence" value="ECO:0007669"/>
    <property type="project" value="TreeGrafter"/>
</dbReference>
<protein>
    <submittedName>
        <fullName evidence="11">Coproporphyrinogen III oxidase</fullName>
    </submittedName>
</protein>
<evidence type="ECO:0000313" key="12">
    <source>
        <dbReference type="Proteomes" id="UP000193431"/>
    </source>
</evidence>
<evidence type="ECO:0000256" key="2">
    <source>
        <dbReference type="ARBA" id="ARBA00022448"/>
    </source>
</evidence>
<keyword evidence="2" id="KW-0813">Transport</keyword>
<dbReference type="PANTHER" id="PTHR37468">
    <property type="entry name" value="SULFATE TRANSPORTER CYSZ"/>
    <property type="match status" value="1"/>
</dbReference>
<dbReference type="GO" id="GO:0019344">
    <property type="term" value="P:cysteine biosynthetic process"/>
    <property type="evidence" value="ECO:0007669"/>
    <property type="project" value="TreeGrafter"/>
</dbReference>
<gene>
    <name evidence="11" type="ORF">BST97_11385</name>
</gene>
<keyword evidence="4" id="KW-0997">Cell inner membrane</keyword>
<keyword evidence="5" id="KW-0028">Amino-acid biosynthesis</keyword>
<evidence type="ECO:0000313" key="11">
    <source>
        <dbReference type="EMBL" id="ARN78539.1"/>
    </source>
</evidence>
<evidence type="ECO:0000256" key="3">
    <source>
        <dbReference type="ARBA" id="ARBA00022475"/>
    </source>
</evidence>
<name>A0A1W6MM26_9FLAO</name>
<dbReference type="STRING" id="331648.BST97_11385"/>
<evidence type="ECO:0000256" key="5">
    <source>
        <dbReference type="ARBA" id="ARBA00022605"/>
    </source>
</evidence>
<dbReference type="Pfam" id="PF07264">
    <property type="entry name" value="EI24"/>
    <property type="match status" value="1"/>
</dbReference>
<keyword evidence="9 10" id="KW-0472">Membrane</keyword>
<evidence type="ECO:0000256" key="10">
    <source>
        <dbReference type="SAM" id="Phobius"/>
    </source>
</evidence>
<dbReference type="GO" id="GO:0000103">
    <property type="term" value="P:sulfate assimilation"/>
    <property type="evidence" value="ECO:0007669"/>
    <property type="project" value="TreeGrafter"/>
</dbReference>
<organism evidence="11 12">
    <name type="scientific">Nonlabens spongiae</name>
    <dbReference type="NCBI Taxonomy" id="331648"/>
    <lineage>
        <taxon>Bacteria</taxon>
        <taxon>Pseudomonadati</taxon>
        <taxon>Bacteroidota</taxon>
        <taxon>Flavobacteriia</taxon>
        <taxon>Flavobacteriales</taxon>
        <taxon>Flavobacteriaceae</taxon>
        <taxon>Nonlabens</taxon>
    </lineage>
</organism>
<keyword evidence="7 10" id="KW-1133">Transmembrane helix</keyword>
<keyword evidence="6 10" id="KW-0812">Transmembrane</keyword>
<dbReference type="EMBL" id="CP019344">
    <property type="protein sequence ID" value="ARN78539.1"/>
    <property type="molecule type" value="Genomic_DNA"/>
</dbReference>
<keyword evidence="12" id="KW-1185">Reference proteome</keyword>
<feature type="transmembrane region" description="Helical" evidence="10">
    <location>
        <begin position="70"/>
        <end position="90"/>
    </location>
</feature>
<dbReference type="RefSeq" id="WP_085767345.1">
    <property type="nucleotide sequence ID" value="NZ_CP019344.1"/>
</dbReference>
<reference evidence="11 12" key="1">
    <citation type="submission" date="2016-11" db="EMBL/GenBank/DDBJ databases">
        <title>Trade-off between light-utilization and light-protection in marine flavobacteria.</title>
        <authorList>
            <person name="Kumagai Y."/>
        </authorList>
    </citation>
    <scope>NUCLEOTIDE SEQUENCE [LARGE SCALE GENOMIC DNA]</scope>
    <source>
        <strain evidence="11 12">JCM 13191</strain>
    </source>
</reference>
<dbReference type="InterPro" id="IPR059112">
    <property type="entry name" value="CysZ/EI24"/>
</dbReference>
<evidence type="ECO:0000256" key="9">
    <source>
        <dbReference type="ARBA" id="ARBA00023136"/>
    </source>
</evidence>
<dbReference type="GO" id="GO:0005886">
    <property type="term" value="C:plasma membrane"/>
    <property type="evidence" value="ECO:0007669"/>
    <property type="project" value="TreeGrafter"/>
</dbReference>